<protein>
    <submittedName>
        <fullName evidence="2">Uncharacterized protein</fullName>
    </submittedName>
</protein>
<dbReference type="Proteomes" id="UP001295684">
    <property type="component" value="Unassembled WGS sequence"/>
</dbReference>
<reference evidence="2" key="1">
    <citation type="submission" date="2023-07" db="EMBL/GenBank/DDBJ databases">
        <authorList>
            <consortium name="AG Swart"/>
            <person name="Singh M."/>
            <person name="Singh A."/>
            <person name="Seah K."/>
            <person name="Emmerich C."/>
        </authorList>
    </citation>
    <scope>NUCLEOTIDE SEQUENCE</scope>
    <source>
        <strain evidence="2">DP1</strain>
    </source>
</reference>
<keyword evidence="1" id="KW-0175">Coiled coil</keyword>
<proteinExistence type="predicted"/>
<keyword evidence="3" id="KW-1185">Reference proteome</keyword>
<evidence type="ECO:0000313" key="2">
    <source>
        <dbReference type="EMBL" id="CAI2373324.1"/>
    </source>
</evidence>
<dbReference type="AlphaFoldDB" id="A0AAD2CWD0"/>
<evidence type="ECO:0000256" key="1">
    <source>
        <dbReference type="SAM" id="Coils"/>
    </source>
</evidence>
<feature type="coiled-coil region" evidence="1">
    <location>
        <begin position="110"/>
        <end position="147"/>
    </location>
</feature>
<dbReference type="EMBL" id="CAMPGE010014667">
    <property type="protein sequence ID" value="CAI2373324.1"/>
    <property type="molecule type" value="Genomic_DNA"/>
</dbReference>
<organism evidence="2 3">
    <name type="scientific">Euplotes crassus</name>
    <dbReference type="NCBI Taxonomy" id="5936"/>
    <lineage>
        <taxon>Eukaryota</taxon>
        <taxon>Sar</taxon>
        <taxon>Alveolata</taxon>
        <taxon>Ciliophora</taxon>
        <taxon>Intramacronucleata</taxon>
        <taxon>Spirotrichea</taxon>
        <taxon>Hypotrichia</taxon>
        <taxon>Euplotida</taxon>
        <taxon>Euplotidae</taxon>
        <taxon>Moneuplotes</taxon>
    </lineage>
</organism>
<comment type="caution">
    <text evidence="2">The sequence shown here is derived from an EMBL/GenBank/DDBJ whole genome shotgun (WGS) entry which is preliminary data.</text>
</comment>
<name>A0AAD2CWD0_EUPCR</name>
<accession>A0AAD2CWD0</accession>
<feature type="coiled-coil region" evidence="1">
    <location>
        <begin position="248"/>
        <end position="282"/>
    </location>
</feature>
<gene>
    <name evidence="2" type="ORF">ECRASSUSDP1_LOCUS14666</name>
</gene>
<evidence type="ECO:0000313" key="3">
    <source>
        <dbReference type="Proteomes" id="UP001295684"/>
    </source>
</evidence>
<sequence>MDFSPEDLILKRPSTKTKWSLNSRKTSSKENRKIYSSKQYRVGSLGNLEVVQQQVTKFKVSPSTSNKKRRIYLPVENIPAQKANFTQSQFLHSMKESSMTTNQYRKVKRKSNLVQTVQIKNRQIAKYESEIENLKKLYRNKTRIESERLKRFYATIKPQKSYERKNLEQKEIPELKQLLIEQVKATFELNQKLTQQEDTLNKIIEIYQDKVDVGESLKLSSCDLEILQKPVLELFKEVKTLSMTEAKLNKYTIYNANLEQKLKESEQKVTNLKIDMKALRSEKIKYF</sequence>